<proteinExistence type="predicted"/>
<dbReference type="InterPro" id="IPR029052">
    <property type="entry name" value="Metallo-depent_PP-like"/>
</dbReference>
<dbReference type="GO" id="GO:0016020">
    <property type="term" value="C:membrane"/>
    <property type="evidence" value="ECO:0007669"/>
    <property type="project" value="GOC"/>
</dbReference>
<dbReference type="GO" id="GO:0008758">
    <property type="term" value="F:UDP-2,3-diacylglucosamine hydrolase activity"/>
    <property type="evidence" value="ECO:0007669"/>
    <property type="project" value="TreeGrafter"/>
</dbReference>
<accession>A0A1W1BAI2</accession>
<sequence length="110" mass="13113">MLSKSVIYIKYKILKIDRDRKEKRDINIPQKQNSYHRILKPLAQKLLKYSFREYMVSIAKENSCSVVICGHFHIPEDKIIKGIRYLNCGDWIENSSFIVEDMNGNFFLKR</sequence>
<gene>
    <name evidence="1" type="ORF">MNB_SV-12-96</name>
</gene>
<dbReference type="PANTHER" id="PTHR34990">
    <property type="entry name" value="UDP-2,3-DIACYLGLUCOSAMINE HYDROLASE-RELATED"/>
    <property type="match status" value="1"/>
</dbReference>
<dbReference type="InterPro" id="IPR043461">
    <property type="entry name" value="LpxH-like"/>
</dbReference>
<evidence type="ECO:0008006" key="2">
    <source>
        <dbReference type="Google" id="ProtNLM"/>
    </source>
</evidence>
<dbReference type="SUPFAM" id="SSF56300">
    <property type="entry name" value="Metallo-dependent phosphatases"/>
    <property type="match status" value="1"/>
</dbReference>
<reference evidence="1" key="1">
    <citation type="submission" date="2016-10" db="EMBL/GenBank/DDBJ databases">
        <authorList>
            <person name="de Groot N.N."/>
        </authorList>
    </citation>
    <scope>NUCLEOTIDE SEQUENCE</scope>
</reference>
<dbReference type="AlphaFoldDB" id="A0A1W1BAI2"/>
<evidence type="ECO:0000313" key="1">
    <source>
        <dbReference type="EMBL" id="SFV50507.1"/>
    </source>
</evidence>
<name>A0A1W1BAI2_9ZZZZ</name>
<dbReference type="EMBL" id="FPHE01000005">
    <property type="protein sequence ID" value="SFV50507.1"/>
    <property type="molecule type" value="Genomic_DNA"/>
</dbReference>
<dbReference type="Gene3D" id="3.60.21.10">
    <property type="match status" value="1"/>
</dbReference>
<organism evidence="1">
    <name type="scientific">hydrothermal vent metagenome</name>
    <dbReference type="NCBI Taxonomy" id="652676"/>
    <lineage>
        <taxon>unclassified sequences</taxon>
        <taxon>metagenomes</taxon>
        <taxon>ecological metagenomes</taxon>
    </lineage>
</organism>
<protein>
    <recommendedName>
        <fullName evidence="2">Calcineurin-like phosphoesterase domain-containing protein</fullName>
    </recommendedName>
</protein>
<dbReference type="GO" id="GO:0009245">
    <property type="term" value="P:lipid A biosynthetic process"/>
    <property type="evidence" value="ECO:0007669"/>
    <property type="project" value="TreeGrafter"/>
</dbReference>